<keyword evidence="6" id="KW-0539">Nucleus</keyword>
<sequence>MARLLPAYRKIYEKDQEHIILLSKAGFPIHRIVKLLEREKGIQGGQLSFLERDVRNFIQNRKKVVQENDAFLTEKREIEMVDFLKACRANQEADPSFAYDFSVDENERVENIAWCFGDSVNAYDLFGDVVYFDSMYHSVSYGMRFGAWLGINSHGKIILFGCALLQDENPLSFAWALQAFLRFMKERYPQTIITDIDPGLVEAIRSEFPNTKHFISLYSNILPNLVLGSTRAKYRGCFLARMDSTTYWKPVNAFLKRLIETQTCLRGFLEQVGLQQSNDEEPQYMHLKTCLPIEENARNVLTPFAFDGMQQEMVLALECATSEMANGSYLVTHFKKVDRERLVVWIPGDEQIHCSCKEFESTGILCRHALRVLLLKNYFQLPSKYILDRWRQESSIFGFNEHSNLQNKDEWYREFDSLTGTLFSEAMLTKERSDFVHRELKKQVTRLVAQVRDMPAVNDVVMDVSLSPAEL</sequence>
<keyword evidence="4 6" id="KW-0862">Zinc</keyword>
<feature type="domain" description="SWIM-type" evidence="7">
    <location>
        <begin position="342"/>
        <end position="377"/>
    </location>
</feature>
<dbReference type="SMART" id="SM00575">
    <property type="entry name" value="ZnF_PMZ"/>
    <property type="match status" value="1"/>
</dbReference>
<evidence type="ECO:0000256" key="4">
    <source>
        <dbReference type="ARBA" id="ARBA00022833"/>
    </source>
</evidence>
<evidence type="ECO:0000259" key="7">
    <source>
        <dbReference type="PROSITE" id="PS50966"/>
    </source>
</evidence>
<dbReference type="Pfam" id="PF04434">
    <property type="entry name" value="SWIM"/>
    <property type="match status" value="1"/>
</dbReference>
<dbReference type="EMBL" id="JAVIJP010000039">
    <property type="protein sequence ID" value="KAL3627287.1"/>
    <property type="molecule type" value="Genomic_DNA"/>
</dbReference>
<name>A0ABD3CF11_9LAMI</name>
<keyword evidence="9" id="KW-1185">Reference proteome</keyword>
<dbReference type="AlphaFoldDB" id="A0ABD3CF11"/>
<evidence type="ECO:0000256" key="5">
    <source>
        <dbReference type="PROSITE-ProRule" id="PRU00325"/>
    </source>
</evidence>
<comment type="function">
    <text evidence="6">Putative transcription activator involved in regulating light control of development.</text>
</comment>
<dbReference type="PANTHER" id="PTHR31669">
    <property type="entry name" value="PROTEIN FAR1-RELATED SEQUENCE 10-RELATED"/>
    <property type="match status" value="1"/>
</dbReference>
<reference evidence="9" key="1">
    <citation type="journal article" date="2024" name="IScience">
        <title>Strigolactones Initiate the Formation of Haustorium-like Structures in Castilleja.</title>
        <authorList>
            <person name="Buerger M."/>
            <person name="Peterson D."/>
            <person name="Chory J."/>
        </authorList>
    </citation>
    <scope>NUCLEOTIDE SEQUENCE [LARGE SCALE GENOMIC DNA]</scope>
</reference>
<dbReference type="GO" id="GO:0005634">
    <property type="term" value="C:nucleus"/>
    <property type="evidence" value="ECO:0007669"/>
    <property type="project" value="UniProtKB-SubCell"/>
</dbReference>
<comment type="caution">
    <text evidence="8">The sequence shown here is derived from an EMBL/GenBank/DDBJ whole genome shotgun (WGS) entry which is preliminary data.</text>
</comment>
<gene>
    <name evidence="8" type="ORF">CASFOL_028650</name>
</gene>
<dbReference type="InterPro" id="IPR007527">
    <property type="entry name" value="Znf_SWIM"/>
</dbReference>
<dbReference type="GO" id="GO:0006355">
    <property type="term" value="P:regulation of DNA-templated transcription"/>
    <property type="evidence" value="ECO:0007669"/>
    <property type="project" value="UniProtKB-UniRule"/>
</dbReference>
<evidence type="ECO:0000256" key="3">
    <source>
        <dbReference type="ARBA" id="ARBA00022771"/>
    </source>
</evidence>
<evidence type="ECO:0000256" key="1">
    <source>
        <dbReference type="ARBA" id="ARBA00005889"/>
    </source>
</evidence>
<dbReference type="InterPro" id="IPR018289">
    <property type="entry name" value="MULE_transposase_dom"/>
</dbReference>
<comment type="similarity">
    <text evidence="1 6">Belongs to the FHY3/FAR1 family.</text>
</comment>
<evidence type="ECO:0000313" key="8">
    <source>
        <dbReference type="EMBL" id="KAL3627287.1"/>
    </source>
</evidence>
<evidence type="ECO:0000256" key="2">
    <source>
        <dbReference type="ARBA" id="ARBA00022723"/>
    </source>
</evidence>
<protein>
    <recommendedName>
        <fullName evidence="6">Protein FAR1-RELATED SEQUENCE</fullName>
    </recommendedName>
</protein>
<organism evidence="8 9">
    <name type="scientific">Castilleja foliolosa</name>
    <dbReference type="NCBI Taxonomy" id="1961234"/>
    <lineage>
        <taxon>Eukaryota</taxon>
        <taxon>Viridiplantae</taxon>
        <taxon>Streptophyta</taxon>
        <taxon>Embryophyta</taxon>
        <taxon>Tracheophyta</taxon>
        <taxon>Spermatophyta</taxon>
        <taxon>Magnoliopsida</taxon>
        <taxon>eudicotyledons</taxon>
        <taxon>Gunneridae</taxon>
        <taxon>Pentapetalae</taxon>
        <taxon>asterids</taxon>
        <taxon>lamiids</taxon>
        <taxon>Lamiales</taxon>
        <taxon>Orobanchaceae</taxon>
        <taxon>Pedicularideae</taxon>
        <taxon>Castillejinae</taxon>
        <taxon>Castilleja</taxon>
    </lineage>
</organism>
<dbReference type="PANTHER" id="PTHR31669:SF174">
    <property type="entry name" value="PROTEIN FAR1-RELATED SEQUENCE 10-RELATED"/>
    <property type="match status" value="1"/>
</dbReference>
<dbReference type="GO" id="GO:0008270">
    <property type="term" value="F:zinc ion binding"/>
    <property type="evidence" value="ECO:0007669"/>
    <property type="project" value="UniProtKB-UniRule"/>
</dbReference>
<dbReference type="InterPro" id="IPR031052">
    <property type="entry name" value="FHY3/FAR1"/>
</dbReference>
<keyword evidence="2 6" id="KW-0479">Metal-binding</keyword>
<comment type="subcellular location">
    <subcellularLocation>
        <location evidence="6">Nucleus</location>
    </subcellularLocation>
</comment>
<dbReference type="Pfam" id="PF26175">
    <property type="entry name" value="HTH_FAR1"/>
    <property type="match status" value="1"/>
</dbReference>
<proteinExistence type="inferred from homology"/>
<dbReference type="PROSITE" id="PS50966">
    <property type="entry name" value="ZF_SWIM"/>
    <property type="match status" value="1"/>
</dbReference>
<accession>A0ABD3CF11</accession>
<dbReference type="Proteomes" id="UP001632038">
    <property type="component" value="Unassembled WGS sequence"/>
</dbReference>
<keyword evidence="3 5" id="KW-0863">Zinc-finger</keyword>
<dbReference type="InterPro" id="IPR006564">
    <property type="entry name" value="Znf_PMZ"/>
</dbReference>
<dbReference type="InterPro" id="IPR058778">
    <property type="entry name" value="HTH_FAR1-11-like"/>
</dbReference>
<evidence type="ECO:0000313" key="9">
    <source>
        <dbReference type="Proteomes" id="UP001632038"/>
    </source>
</evidence>
<dbReference type="Pfam" id="PF10551">
    <property type="entry name" value="MULE"/>
    <property type="match status" value="1"/>
</dbReference>
<evidence type="ECO:0000256" key="6">
    <source>
        <dbReference type="RuleBase" id="RU367018"/>
    </source>
</evidence>